<accession>A0AB39MM79</accession>
<organism evidence="3">
    <name type="scientific">Streptomyces sp. R08</name>
    <dbReference type="NCBI Taxonomy" id="3238624"/>
    <lineage>
        <taxon>Bacteria</taxon>
        <taxon>Bacillati</taxon>
        <taxon>Actinomycetota</taxon>
        <taxon>Actinomycetes</taxon>
        <taxon>Kitasatosporales</taxon>
        <taxon>Streptomycetaceae</taxon>
        <taxon>Streptomyces</taxon>
    </lineage>
</organism>
<feature type="coiled-coil region" evidence="1">
    <location>
        <begin position="8"/>
        <end position="35"/>
    </location>
</feature>
<name>A0AB39MM79_9ACTN</name>
<dbReference type="Pfam" id="PF24623">
    <property type="entry name" value="Phage_zn_bind_8"/>
    <property type="match status" value="1"/>
</dbReference>
<keyword evidence="1" id="KW-0175">Coiled coil</keyword>
<evidence type="ECO:0000313" key="3">
    <source>
        <dbReference type="EMBL" id="XDQ07471.1"/>
    </source>
</evidence>
<dbReference type="EMBL" id="CP163431">
    <property type="protein sequence ID" value="XDQ07471.1"/>
    <property type="molecule type" value="Genomic_DNA"/>
</dbReference>
<feature type="domain" description="DNA-binding phage zinc finger" evidence="2">
    <location>
        <begin position="90"/>
        <end position="142"/>
    </location>
</feature>
<reference evidence="3" key="1">
    <citation type="submission" date="2024-07" db="EMBL/GenBank/DDBJ databases">
        <authorList>
            <person name="Yu S.T."/>
        </authorList>
    </citation>
    <scope>NUCLEOTIDE SEQUENCE</scope>
    <source>
        <strain evidence="3">R08</strain>
    </source>
</reference>
<evidence type="ECO:0000259" key="2">
    <source>
        <dbReference type="Pfam" id="PF24623"/>
    </source>
</evidence>
<protein>
    <recommendedName>
        <fullName evidence="2">DNA-binding phage zinc finger domain-containing protein</fullName>
    </recommendedName>
</protein>
<sequence>MTEQPLNALQFARDLERLRADLEHAANEYQPIEHQSPAAAGFLTVINELTAGIDYTTAVARAMASYSAIREKQREHNAAVRTQEERDQAALDGEEAVTRKVACPYCGAEAGLSCVGTGRSGGLKKKSHADRFRLARSLNDRTTPDSATGDVP</sequence>
<evidence type="ECO:0000256" key="1">
    <source>
        <dbReference type="SAM" id="Coils"/>
    </source>
</evidence>
<proteinExistence type="predicted"/>
<dbReference type="InterPro" id="IPR056911">
    <property type="entry name" value="Phage_Znf_bind_put"/>
</dbReference>
<gene>
    <name evidence="3" type="ORF">AB5J58_48065</name>
</gene>
<dbReference type="RefSeq" id="WP_369192253.1">
    <property type="nucleotide sequence ID" value="NZ_CP163431.1"/>
</dbReference>
<dbReference type="AlphaFoldDB" id="A0AB39MM79"/>